<dbReference type="InterPro" id="IPR000387">
    <property type="entry name" value="Tyr_Pase_dom"/>
</dbReference>
<dbReference type="SUPFAM" id="SSF56672">
    <property type="entry name" value="DNA/RNA polymerases"/>
    <property type="match status" value="1"/>
</dbReference>
<dbReference type="PANTHER" id="PTHR46957">
    <property type="entry name" value="CYTOKINE RECEPTOR"/>
    <property type="match status" value="1"/>
</dbReference>
<dbReference type="CDD" id="cd09076">
    <property type="entry name" value="L1-EN"/>
    <property type="match status" value="1"/>
</dbReference>
<dbReference type="InterPro" id="IPR013783">
    <property type="entry name" value="Ig-like_fold"/>
</dbReference>
<keyword evidence="8" id="KW-0325">Glycoprotein</keyword>
<dbReference type="SUPFAM" id="SSF52799">
    <property type="entry name" value="(Phosphotyrosine protein) phosphatases II"/>
    <property type="match status" value="2"/>
</dbReference>
<evidence type="ECO:0000259" key="12">
    <source>
        <dbReference type="PROSITE" id="PS50055"/>
    </source>
</evidence>
<dbReference type="CDD" id="cd00063">
    <property type="entry name" value="FN3"/>
    <property type="match status" value="4"/>
</dbReference>
<keyword evidence="3 11" id="KW-0732">Signal</keyword>
<dbReference type="PROSITE" id="PS50055">
    <property type="entry name" value="TYR_PHOSPHATASE_PTP"/>
    <property type="match status" value="2"/>
</dbReference>
<evidence type="ECO:0000256" key="8">
    <source>
        <dbReference type="ARBA" id="ARBA00023180"/>
    </source>
</evidence>
<dbReference type="SUPFAM" id="SSF49265">
    <property type="entry name" value="Fibronectin type III"/>
    <property type="match status" value="3"/>
</dbReference>
<feature type="domain" description="Fibronectin type-III" evidence="14">
    <location>
        <begin position="335"/>
        <end position="432"/>
    </location>
</feature>
<gene>
    <name evidence="16" type="primary">Necator_chrII.g6789</name>
    <name evidence="16" type="ORF">RB195_018996</name>
</gene>
<evidence type="ECO:0000259" key="15">
    <source>
        <dbReference type="PROSITE" id="PS50878"/>
    </source>
</evidence>
<feature type="domain" description="Tyrosine-protein phosphatase" evidence="12">
    <location>
        <begin position="910"/>
        <end position="1165"/>
    </location>
</feature>
<dbReference type="PANTHER" id="PTHR46957:SF6">
    <property type="entry name" value="PROTEIN-TYROSINE-PHOSPHATASE"/>
    <property type="match status" value="1"/>
</dbReference>
<dbReference type="PROSITE" id="PS50056">
    <property type="entry name" value="TYR_PHOSPHATASE_2"/>
    <property type="match status" value="2"/>
</dbReference>
<dbReference type="PROSITE" id="PS50853">
    <property type="entry name" value="FN3"/>
    <property type="match status" value="3"/>
</dbReference>
<evidence type="ECO:0000256" key="10">
    <source>
        <dbReference type="SAM" id="Phobius"/>
    </source>
</evidence>
<evidence type="ECO:0000259" key="13">
    <source>
        <dbReference type="PROSITE" id="PS50056"/>
    </source>
</evidence>
<evidence type="ECO:0000256" key="5">
    <source>
        <dbReference type="ARBA" id="ARBA00022912"/>
    </source>
</evidence>
<protein>
    <recommendedName>
        <fullName evidence="18">Protein-tyrosine-phosphatase</fullName>
    </recommendedName>
</protein>
<name>A0ABR1CET2_NECAM</name>
<feature type="transmembrane region" description="Helical" evidence="10">
    <location>
        <begin position="757"/>
        <end position="781"/>
    </location>
</feature>
<feature type="compositionally biased region" description="Polar residues" evidence="9">
    <location>
        <begin position="1527"/>
        <end position="1541"/>
    </location>
</feature>
<feature type="compositionally biased region" description="Polar residues" evidence="9">
    <location>
        <begin position="1992"/>
        <end position="2009"/>
    </location>
</feature>
<evidence type="ECO:0000256" key="7">
    <source>
        <dbReference type="ARBA" id="ARBA00023136"/>
    </source>
</evidence>
<dbReference type="Pfam" id="PF00041">
    <property type="entry name" value="fn3"/>
    <property type="match status" value="2"/>
</dbReference>
<feature type="domain" description="Tyrosine specific protein phosphatases" evidence="13">
    <location>
        <begin position="1085"/>
        <end position="1156"/>
    </location>
</feature>
<dbReference type="InterPro" id="IPR043502">
    <property type="entry name" value="DNA/RNA_pol_sf"/>
</dbReference>
<reference evidence="16 17" key="1">
    <citation type="submission" date="2023-08" db="EMBL/GenBank/DDBJ databases">
        <title>A Necator americanus chromosomal reference genome.</title>
        <authorList>
            <person name="Ilik V."/>
            <person name="Petrzelkova K.J."/>
            <person name="Pardy F."/>
            <person name="Fuh T."/>
            <person name="Niatou-Singa F.S."/>
            <person name="Gouil Q."/>
            <person name="Baker L."/>
            <person name="Ritchie M.E."/>
            <person name="Jex A.R."/>
            <person name="Gazzola D."/>
            <person name="Li H."/>
            <person name="Toshio Fujiwara R."/>
            <person name="Zhan B."/>
            <person name="Aroian R.V."/>
            <person name="Pafco B."/>
            <person name="Schwarz E.M."/>
        </authorList>
    </citation>
    <scope>NUCLEOTIDE SEQUENCE [LARGE SCALE GENOMIC DNA]</scope>
    <source>
        <strain evidence="16 17">Aroian</strain>
        <tissue evidence="16">Whole animal</tissue>
    </source>
</reference>
<dbReference type="PRINTS" id="PR00700">
    <property type="entry name" value="PRTYPHPHTASE"/>
</dbReference>
<dbReference type="InterPro" id="IPR050713">
    <property type="entry name" value="RTP_Phos/Ushers"/>
</dbReference>
<dbReference type="Gene3D" id="3.90.190.10">
    <property type="entry name" value="Protein tyrosine phosphatase superfamily"/>
    <property type="match status" value="2"/>
</dbReference>
<dbReference type="InterPro" id="IPR016130">
    <property type="entry name" value="Tyr_Pase_AS"/>
</dbReference>
<dbReference type="Pfam" id="PF00102">
    <property type="entry name" value="Y_phosphatase"/>
    <property type="match status" value="2"/>
</dbReference>
<keyword evidence="17" id="KW-1185">Reference proteome</keyword>
<dbReference type="Pfam" id="PF03372">
    <property type="entry name" value="Exo_endo_phos"/>
    <property type="match status" value="1"/>
</dbReference>
<evidence type="ECO:0000256" key="3">
    <source>
        <dbReference type="ARBA" id="ARBA00022729"/>
    </source>
</evidence>
<dbReference type="PROSITE" id="PS00383">
    <property type="entry name" value="TYR_PHOSPHATASE_1"/>
    <property type="match status" value="1"/>
</dbReference>
<comment type="subcellular location">
    <subcellularLocation>
        <location evidence="1">Membrane</location>
        <topology evidence="1">Single-pass type I membrane protein</topology>
    </subcellularLocation>
</comment>
<dbReference type="InterPro" id="IPR000242">
    <property type="entry name" value="PTP_cat"/>
</dbReference>
<evidence type="ECO:0000256" key="4">
    <source>
        <dbReference type="ARBA" id="ARBA00022801"/>
    </source>
</evidence>
<evidence type="ECO:0000313" key="17">
    <source>
        <dbReference type="Proteomes" id="UP001303046"/>
    </source>
</evidence>
<sequence>MGLIPLLLSLPLFLPRETISAASQNQRVPSAPLNFDVVLTAPNQVKLTWDRPLHVNGQSNFGGYYVYVEKLVNGEPVNRRRTKYDVINDLSKRYWEIDKLEPNTEYAFRMNAFNRNGDGEYTETKRIVTGGIPPRQPEIQSVVLLGDEAPLKARVDWKRPQLAPLESSVDRYNLWYKAAGTSHYTKKVVNGTVNSAELSGLLMGRIYEILLGAENVEGQSTNATEQLVTPVGNPEGEPLNVQYEIINGKMRISWEAPAEDRRNGNITAYKAILTPMDSDGERIEKQISDGSSSATFAVDVRKAYTFKVAAATMKGLGPFSPVLTINPDPAALVGPPTNIRVEATSNSSAVVQWDFENGQVDGFVVKYMHEPGGRSDTERWTARTVMSPNSRHLEVPHLTAHKPYAFCVLAIKNNRQGACSDPPTLLERLTPTYMVQNLVVEWKTSNSVKLRWEYNGPAHVGFYLNHTGKKEYFDHTLAMKSMTTPGFKHELDEGSREYLWTNLRPYMQYTFHVGVRSLPPGARQYWPKEVVIVTDPTGPPFVFPPELDEVIAASLAARPGQVVVRLRPASEEYGPISHYWLIVVPGNYSKDDVVNMGSVELEAATIARRKALGRQLSASPTKKVKKSIERYYEEPLTGLRPSNQIIRKRRSNDIPSTAYIAARIEADEMRKMYSADRSFVVGDDKVYNGFNNFPLEPNTKYRLMMRSFAKTDGRRKDEFDKRAPMGEKLTRLYSDSALTEPFTTRAALRAGAKPGGFWLIGPLIALLIIAILIGMLVCWWLRCNKKSAGRGHRHGSITKVALTGNIMNGIPGETSKLLSTDTYGRSVMNPYEQMNGHGNGRMESSVDLYPLPRSQSRAGASSYAPVPVPVPCLPSSGAMLGSHFVGHPPVPISELAQHIERLRMNNNAGFQQEFESIETGQQFTWENSSAEMNKHKNRYANVVAYDHSRVVLSSLDGVPGTDYINANYIDGYDKPKAYIATQGPLPETFGDFWRMVWEETSSTIVMLTNLEERSRVKCDQYWPSRGTSTYGEIQVTLLETTVLAHYTMRTFRIQAVGEMEMREIRHLQYTAWPDHGVPDHPTPFLIFLKRVKTLNPPDAGPIISHCSAGIGRTGAFIIVDCMLERLRYENTVDIFGCVTSLRSQRSYMVQTEDQYIFIHDAVLDAVNSGSTEVPAVKLRQHVMALQQVAPMEGAAGMELEFRHLSTLKWPNSRCSVAALPANRHKNRQSAVLPYDNNRVVMQIIPGVEGSDYINASWVDGYRERCAYIATQAPTDQTVADFWRMVWEHDCAIIVMLTKTWELGREKSCEYWPQETGAQVGQLVVEPIAEYNMREYILREFRLNDVQTGISRTVRHFQYIEWPEQGEPITAETFLDLIQQVHRTKAQFGVDGPIVVHCSSGAGRTGVFIALAIIIDRMRLEHVVDVFTTVKLMRTERQNMVQDKEQYHFLYLAALEFLSSFEQYPTANEHERNKDVPSEAGIKVIKSTLHGGIRTPNEVALLSFPCGAVMMNGDPEKRIKDAGNLALQAQSSTRTTAPTTNIARKIPGNSKQLPHEVGRDPGAILEEKEEEESSKSEESKSTSVESGERAADKKENEDLTAIFESLEKPETFDLKEEAASMNDYALTATFESLEKPETLDLKEEAATEERMKREQLQAPGEYSCGKNEEQNLSKIDFSKLEKPQATSKQEHMSLTQMLKAKPTFKVRKDHKSNFLCRGDVLWKKHLTGEAKSERTGKMKLVKGKDGFHMKIPLQNVILEKLGGRSSKKDKSKKANICNLTSAKKTQSSTLISPLKVQKPLMIDVRPKSERQSRAGTPAKTHASSRLGVSHRSSRSFHTDLPISVVKNRPSSPKKNEVPLLNAPLKGKQPPLVDVSSKTEKPSKAEMTLKTQVPSRIELSHHSSSFSHTDLPIEAVKNRSSSPKKTEVSLLSSSTKAKKLPLVHVSSKTEKQTRAEASLRMSSRLDTTQRSARSFHAHSPMKVGTIEAERSQKVAPSQQKGDMLDSQSPKKSSYFDVTMDTQEISAKKCSSMPAINVYHRARDPPTCHYKFVTVHLEITGIDLELNLTENLVLIFIPITSPVFFHLVIGDQIVEFDGLVPKSLKELYEFFDSANGEITLGVVRAWNVHPPTPKRMNNVWPLRRYCYLIVELPLIKKLPAGYEFQGSNGRLYLKKVEPQSMGAFAFLTVDRVLDVDSDKIPLRVNMVAIRNKIQAVQERDGFCTFLIERPSSLHHLTNPSCVAMRSENTSNDVVIGDDATEIGTREAFKHTCVKFKHRNPSIYLTQPLEQELDLTTAEDDSDVATAYHHQHQKKKKKRKLRIGTAKPPTDCPTPAHIVLVFNFSPPSEALHEGLRNAFGGGYALNPRISLTRGITAGDGLPVSAEPGLTHDILVSRTSVRPKACNQVTGRCKGGAKHSNRKESPDSGGKPGTVAPGRTGLQESCRLPKRKRTRMAICTYNARTLASEAAIEDLMMQAKKIKYDVIGLTETRRRHPLNAVYETGEELFLGTCDSRGVGGVGVLVNTSMAKNIDSFEQLTTRIGRLRMRRCGPIPALTIFVVYAPTSSYEEEEVEAFYMDLEKFYQEDHAFYKVIVGDFNAKVGPRRTPEELHIGTHGLQWNDQGERLSEFIMTTKTIHGNSQFQKPSSLRWTWESPGGGYRNEIDHIIVNKRFCLTDVGVVPKFYTGSDHRLLRGRFSFTRRAEKAAKFRERNPRTTINWDLFATLAGFWEDSAMDNIDEEYDRLVEHLYDCAEKAESFKTTKRRLSLKTLELIRQRGAARAAGNQELTSELARLCREAIKEDLKERRAEVLAEAAEAGKSIRYARRDFASRKTRMTALQNPKGTAIASRRGMEKIIYDFYSDLFDSHVHLPPHHLREDGQVIPEVLPSEIRHAIMSVRNRTAPGPDRIRPEHLKSLPPVLINTLARLFTRYLSECKVPKQWKTSKSVLLYKKGDPHDIGNYRPICLLSVIYKLFTRVILNRIEKVLDEGQPCEQAGFRKGFSTIDHMHTVSKLREVSREYKMPLCLTFIYLKKAFDSVETKAVVEALDNQGVPTQYIKVLRELYSNFTTGISPFYKNIIIDVKRGVRQATLENAMRKLEWDDMGVKVDGRQLHHLRFADDIVLVTPSISQAERMLTEFDETCGCIGLQLNLQKTMFMRNGWVSDAPFMLNGTNISECTSYVYLGRELNMMNDLTPELGRRRRAAWGAYKSIEDVVKKTRNTRLRAHLFNTTVLPALTYASETWAFRKQEENAVSVIERAIERVMLGVSRFTQVRDGIRSSLLRQRSKIRDATAFAKESKIRWAGHVMRFDDNRWTRAVSDWVPRDIKRTTGRPPTRWSDFLTKSLKEKYDALRKNPKEKFIPSDVKRGTVLSKTSESSLRKLVTKFISKTFHTTGH</sequence>
<dbReference type="Proteomes" id="UP001303046">
    <property type="component" value="Unassembled WGS sequence"/>
</dbReference>
<feature type="domain" description="Fibronectin type-III" evidence="14">
    <location>
        <begin position="31"/>
        <end position="135"/>
    </location>
</feature>
<dbReference type="PROSITE" id="PS50878">
    <property type="entry name" value="RT_POL"/>
    <property type="match status" value="1"/>
</dbReference>
<evidence type="ECO:0000259" key="14">
    <source>
        <dbReference type="PROSITE" id="PS50853"/>
    </source>
</evidence>
<dbReference type="Gene3D" id="2.60.40.10">
    <property type="entry name" value="Immunoglobulins"/>
    <property type="match status" value="4"/>
</dbReference>
<dbReference type="Pfam" id="PF00078">
    <property type="entry name" value="RVT_1"/>
    <property type="match status" value="1"/>
</dbReference>
<dbReference type="InterPro" id="IPR036116">
    <property type="entry name" value="FN3_sf"/>
</dbReference>
<dbReference type="EMBL" id="JAVFWL010000002">
    <property type="protein sequence ID" value="KAK6736053.1"/>
    <property type="molecule type" value="Genomic_DNA"/>
</dbReference>
<feature type="compositionally biased region" description="Polar residues" evidence="9">
    <location>
        <begin position="1958"/>
        <end position="1970"/>
    </location>
</feature>
<dbReference type="SMART" id="SM00194">
    <property type="entry name" value="PTPc"/>
    <property type="match status" value="2"/>
</dbReference>
<feature type="region of interest" description="Disordered" evidence="9">
    <location>
        <begin position="2402"/>
        <end position="2439"/>
    </location>
</feature>
<dbReference type="SMART" id="SM00060">
    <property type="entry name" value="FN3"/>
    <property type="match status" value="5"/>
</dbReference>
<keyword evidence="2 10" id="KW-0812">Transmembrane</keyword>
<feature type="region of interest" description="Disordered" evidence="9">
    <location>
        <begin position="2301"/>
        <end position="2325"/>
    </location>
</feature>
<dbReference type="InterPro" id="IPR003961">
    <property type="entry name" value="FN3_dom"/>
</dbReference>
<feature type="compositionally biased region" description="Basic and acidic residues" evidence="9">
    <location>
        <begin position="1572"/>
        <end position="1595"/>
    </location>
</feature>
<dbReference type="InterPro" id="IPR000477">
    <property type="entry name" value="RT_dom"/>
</dbReference>
<comment type="caution">
    <text evidence="16">The sequence shown here is derived from an EMBL/GenBank/DDBJ whole genome shotgun (WGS) entry which is preliminary data.</text>
</comment>
<dbReference type="InterPro" id="IPR029021">
    <property type="entry name" value="Prot-tyrosine_phosphatase-like"/>
</dbReference>
<feature type="region of interest" description="Disordered" evidence="9">
    <location>
        <begin position="1527"/>
        <end position="1595"/>
    </location>
</feature>
<feature type="domain" description="Reverse transcriptase" evidence="15">
    <location>
        <begin position="2927"/>
        <end position="3171"/>
    </location>
</feature>
<dbReference type="InterPro" id="IPR003595">
    <property type="entry name" value="Tyr_Pase_cat"/>
</dbReference>
<keyword evidence="4" id="KW-0378">Hydrolase</keyword>
<feature type="signal peptide" evidence="11">
    <location>
        <begin position="1"/>
        <end position="20"/>
    </location>
</feature>
<organism evidence="16 17">
    <name type="scientific">Necator americanus</name>
    <name type="common">Human hookworm</name>
    <dbReference type="NCBI Taxonomy" id="51031"/>
    <lineage>
        <taxon>Eukaryota</taxon>
        <taxon>Metazoa</taxon>
        <taxon>Ecdysozoa</taxon>
        <taxon>Nematoda</taxon>
        <taxon>Chromadorea</taxon>
        <taxon>Rhabditida</taxon>
        <taxon>Rhabditina</taxon>
        <taxon>Rhabditomorpha</taxon>
        <taxon>Strongyloidea</taxon>
        <taxon>Ancylostomatidae</taxon>
        <taxon>Bunostominae</taxon>
        <taxon>Necator</taxon>
    </lineage>
</organism>
<feature type="domain" description="Tyrosine specific protein phosphatases" evidence="13">
    <location>
        <begin position="1371"/>
        <end position="1447"/>
    </location>
</feature>
<dbReference type="CDD" id="cd01650">
    <property type="entry name" value="RT_nLTR_like"/>
    <property type="match status" value="1"/>
</dbReference>
<evidence type="ECO:0008006" key="18">
    <source>
        <dbReference type="Google" id="ProtNLM"/>
    </source>
</evidence>
<dbReference type="SUPFAM" id="SSF56219">
    <property type="entry name" value="DNase I-like"/>
    <property type="match status" value="1"/>
</dbReference>
<evidence type="ECO:0000256" key="9">
    <source>
        <dbReference type="SAM" id="MobiDB-lite"/>
    </source>
</evidence>
<feature type="domain" description="Fibronectin type-III" evidence="14">
    <location>
        <begin position="230"/>
        <end position="330"/>
    </location>
</feature>
<dbReference type="Gene3D" id="3.60.10.10">
    <property type="entry name" value="Endonuclease/exonuclease/phosphatase"/>
    <property type="match status" value="1"/>
</dbReference>
<feature type="chain" id="PRO_5046459170" description="Protein-tyrosine-phosphatase" evidence="11">
    <location>
        <begin position="21"/>
        <end position="3393"/>
    </location>
</feature>
<feature type="compositionally biased region" description="Basic residues" evidence="9">
    <location>
        <begin position="2305"/>
        <end position="2318"/>
    </location>
</feature>
<feature type="region of interest" description="Disordered" evidence="9">
    <location>
        <begin position="1803"/>
        <end position="2010"/>
    </location>
</feature>
<evidence type="ECO:0000256" key="1">
    <source>
        <dbReference type="ARBA" id="ARBA00004479"/>
    </source>
</evidence>
<evidence type="ECO:0000256" key="6">
    <source>
        <dbReference type="ARBA" id="ARBA00022989"/>
    </source>
</evidence>
<keyword evidence="6 10" id="KW-1133">Transmembrane helix</keyword>
<dbReference type="CDD" id="cd14553">
    <property type="entry name" value="R-PTPc-LAR-1"/>
    <property type="match status" value="1"/>
</dbReference>
<feature type="domain" description="Tyrosine-protein phosphatase" evidence="12">
    <location>
        <begin position="1197"/>
        <end position="1456"/>
    </location>
</feature>
<proteinExistence type="predicted"/>
<keyword evidence="7 10" id="KW-0472">Membrane</keyword>
<evidence type="ECO:0000256" key="11">
    <source>
        <dbReference type="SAM" id="SignalP"/>
    </source>
</evidence>
<evidence type="ECO:0000256" key="2">
    <source>
        <dbReference type="ARBA" id="ARBA00022692"/>
    </source>
</evidence>
<keyword evidence="5" id="KW-0904">Protein phosphatase</keyword>
<dbReference type="InterPro" id="IPR005135">
    <property type="entry name" value="Endo/exonuclease/phosphatase"/>
</dbReference>
<dbReference type="InterPro" id="IPR036691">
    <property type="entry name" value="Endo/exonu/phosph_ase_sf"/>
</dbReference>
<dbReference type="SMART" id="SM00404">
    <property type="entry name" value="PTPc_motif"/>
    <property type="match status" value="2"/>
</dbReference>
<evidence type="ECO:0000313" key="16">
    <source>
        <dbReference type="EMBL" id="KAK6736053.1"/>
    </source>
</evidence>
<accession>A0ABR1CET2</accession>